<feature type="domain" description="Response regulatory" evidence="9">
    <location>
        <begin position="934"/>
        <end position="1050"/>
    </location>
</feature>
<dbReference type="InterPro" id="IPR035965">
    <property type="entry name" value="PAS-like_dom_sf"/>
</dbReference>
<feature type="domain" description="Histidine kinase" evidence="8">
    <location>
        <begin position="695"/>
        <end position="913"/>
    </location>
</feature>
<evidence type="ECO:0000259" key="10">
    <source>
        <dbReference type="PROSITE" id="PS50113"/>
    </source>
</evidence>
<evidence type="ECO:0000259" key="9">
    <source>
        <dbReference type="PROSITE" id="PS50110"/>
    </source>
</evidence>
<organism evidence="11 12">
    <name type="scientific">Larkinella arboricola</name>
    <dbReference type="NCBI Taxonomy" id="643671"/>
    <lineage>
        <taxon>Bacteria</taxon>
        <taxon>Pseudomonadati</taxon>
        <taxon>Bacteroidota</taxon>
        <taxon>Cytophagia</taxon>
        <taxon>Cytophagales</taxon>
        <taxon>Spirosomataceae</taxon>
        <taxon>Larkinella</taxon>
    </lineage>
</organism>
<keyword evidence="12" id="KW-1185">Reference proteome</keyword>
<sequence>MPELLPETLLPIYQTVIDSMNQGFCLLEKVPTPPNAPSDFRYLLTNPAFEEQSGLGQVVGKTIRQLVPGAQEHIMAHYDQAALTGQPVHFQDYVDSLDLWIEAHAFRLEGYDLPRIAVLFTNITERKKSQEALHYNHLWLTQAMRSARAGWARWDLVSGQVEWSPEGKAIVGFSSQEEAQTLEGWLGRIHPEDRSNVQARAAESIAQRKEFEYEYRVVHDDGQVRWLQGTGQVFYNQSGRPYHSAGLVIDITQRKQVEQALRQSEEQYRLLFSSIEEGFCLIQVQFNEWGQVEDYRLLEVNPSFEKLTGIYQGTGRWIRDIVPTFPQNFLDMFGQVVLTGERCRFEVQSKSMDRWYDIYGFRVGQASEQKVGLLFNDITQRKRQQDHQDLLADITEAITGQVGTQEIMAIAGQKLTAVFPISSFSIWDIRPDSDEVYRRFFWAKDPLLLPERAHLSAYFSPDGVGRLRQGENVVIRDIQTDSGANAEAFKALDIGSYVGLPYRREEHWKSILTLFSPIAYDWQPDQIALLTDVMNRLLPRIERARAEEALRASQARLTALFESLPVGVGEADTNGRLVLANRQMQRFLPNGLIPSQDRARQDRWQAYHPEGRRLEPEEYPAARALRGERVVPGLEMLYTPDEGPPIWIRMAAVPIREDEGRATGIVAIITDISELKQAEEALKEASQRKDEFLAMLAHELRNPLASIRLGMGLLSWTDETDPLQQQTVRLINQQVDHLVRLVDELLDVSRISRGKIQLKLETVELTGLIASSVAAIRPQYEALGKGLHFTPWGKPLFVQGDATRLGQVVTNLLTNGLRYTGEQGQVWVSLQEKDGQALLRVADNGIGLTPDQQTAIFELFVQVDVSLARSEGGLGIGLTLVKRLVEMHGGRVQAHSPGLGQGSEFLICLPLLEPSSNAATPVASPLDAKLVHQRILVIDDNPGLAFMLTHTLKLRGYEVHTRHSGREGIQAAEVLHPTVILCDIGMPELDGYETCRLIRQQPWGQDVVMIAVTGYGGEEDKRRAREAGFDHHLVKPLDMKLLTQLLNQHSIHK</sequence>
<dbReference type="Gene3D" id="3.30.450.20">
    <property type="entry name" value="PAS domain"/>
    <property type="match status" value="4"/>
</dbReference>
<feature type="domain" description="PAC" evidence="10">
    <location>
        <begin position="211"/>
        <end position="263"/>
    </location>
</feature>
<evidence type="ECO:0000259" key="8">
    <source>
        <dbReference type="PROSITE" id="PS50109"/>
    </source>
</evidence>
<evidence type="ECO:0000256" key="1">
    <source>
        <dbReference type="ARBA" id="ARBA00000085"/>
    </source>
</evidence>
<dbReference type="SMART" id="SM00086">
    <property type="entry name" value="PAC"/>
    <property type="match status" value="2"/>
</dbReference>
<dbReference type="SMART" id="SM00388">
    <property type="entry name" value="HisKA"/>
    <property type="match status" value="1"/>
</dbReference>
<dbReference type="SUPFAM" id="SSF55781">
    <property type="entry name" value="GAF domain-like"/>
    <property type="match status" value="1"/>
</dbReference>
<dbReference type="InterPro" id="IPR005467">
    <property type="entry name" value="His_kinase_dom"/>
</dbReference>
<dbReference type="PROSITE" id="PS50110">
    <property type="entry name" value="RESPONSE_REGULATORY"/>
    <property type="match status" value="1"/>
</dbReference>
<dbReference type="Gene3D" id="3.30.565.10">
    <property type="entry name" value="Histidine kinase-like ATPase, C-terminal domain"/>
    <property type="match status" value="1"/>
</dbReference>
<dbReference type="RefSeq" id="WP_146624427.1">
    <property type="nucleotide sequence ID" value="NZ_QLMC01000001.1"/>
</dbReference>
<keyword evidence="5" id="KW-0418">Kinase</keyword>
<dbReference type="Pfam" id="PF08448">
    <property type="entry name" value="PAS_4"/>
    <property type="match status" value="2"/>
</dbReference>
<dbReference type="CDD" id="cd17580">
    <property type="entry name" value="REC_2_DhkD-like"/>
    <property type="match status" value="1"/>
</dbReference>
<dbReference type="Gene3D" id="2.10.70.100">
    <property type="match status" value="1"/>
</dbReference>
<dbReference type="NCBIfam" id="TIGR00229">
    <property type="entry name" value="sensory_box"/>
    <property type="match status" value="2"/>
</dbReference>
<dbReference type="GO" id="GO:0000155">
    <property type="term" value="F:phosphorelay sensor kinase activity"/>
    <property type="evidence" value="ECO:0007669"/>
    <property type="project" value="InterPro"/>
</dbReference>
<dbReference type="InterPro" id="IPR004358">
    <property type="entry name" value="Sig_transdc_His_kin-like_C"/>
</dbReference>
<dbReference type="InterPro" id="IPR000700">
    <property type="entry name" value="PAS-assoc_C"/>
</dbReference>
<dbReference type="InterPro" id="IPR036097">
    <property type="entry name" value="HisK_dim/P_sf"/>
</dbReference>
<dbReference type="Gene3D" id="3.40.50.2300">
    <property type="match status" value="1"/>
</dbReference>
<dbReference type="InterPro" id="IPR001610">
    <property type="entry name" value="PAC"/>
</dbReference>
<dbReference type="AlphaFoldDB" id="A0A327X7B6"/>
<dbReference type="InterPro" id="IPR000014">
    <property type="entry name" value="PAS"/>
</dbReference>
<evidence type="ECO:0000256" key="5">
    <source>
        <dbReference type="ARBA" id="ARBA00022777"/>
    </source>
</evidence>
<comment type="catalytic activity">
    <reaction evidence="1">
        <text>ATP + protein L-histidine = ADP + protein N-phospho-L-histidine.</text>
        <dbReference type="EC" id="2.7.13.3"/>
    </reaction>
</comment>
<comment type="caution">
    <text evidence="11">The sequence shown here is derived from an EMBL/GenBank/DDBJ whole genome shotgun (WGS) entry which is preliminary data.</text>
</comment>
<dbReference type="PANTHER" id="PTHR43047:SF72">
    <property type="entry name" value="OSMOSENSING HISTIDINE PROTEIN KINASE SLN1"/>
    <property type="match status" value="1"/>
</dbReference>
<dbReference type="Pfam" id="PF08447">
    <property type="entry name" value="PAS_3"/>
    <property type="match status" value="1"/>
</dbReference>
<evidence type="ECO:0000256" key="2">
    <source>
        <dbReference type="ARBA" id="ARBA00012438"/>
    </source>
</evidence>
<feature type="modified residue" description="4-aspartylphosphate" evidence="6">
    <location>
        <position position="983"/>
    </location>
</feature>
<dbReference type="InterPro" id="IPR029016">
    <property type="entry name" value="GAF-like_dom_sf"/>
</dbReference>
<dbReference type="EC" id="2.7.13.3" evidence="2"/>
<evidence type="ECO:0000313" key="11">
    <source>
        <dbReference type="EMBL" id="RAK02887.1"/>
    </source>
</evidence>
<dbReference type="EMBL" id="QLMC01000001">
    <property type="protein sequence ID" value="RAK02887.1"/>
    <property type="molecule type" value="Genomic_DNA"/>
</dbReference>
<dbReference type="PROSITE" id="PS50113">
    <property type="entry name" value="PAC"/>
    <property type="match status" value="2"/>
</dbReference>
<dbReference type="InterPro" id="IPR003661">
    <property type="entry name" value="HisK_dim/P_dom"/>
</dbReference>
<dbReference type="Pfam" id="PF13426">
    <property type="entry name" value="PAS_9"/>
    <property type="match status" value="1"/>
</dbReference>
<dbReference type="PROSITE" id="PS50109">
    <property type="entry name" value="HIS_KIN"/>
    <property type="match status" value="1"/>
</dbReference>
<dbReference type="InterPro" id="IPR011006">
    <property type="entry name" value="CheY-like_superfamily"/>
</dbReference>
<keyword evidence="3 6" id="KW-0597">Phosphoprotein</keyword>
<dbReference type="InterPro" id="IPR013655">
    <property type="entry name" value="PAS_fold_3"/>
</dbReference>
<accession>A0A327X7B6</accession>
<feature type="domain" description="PAC" evidence="10">
    <location>
        <begin position="632"/>
        <end position="684"/>
    </location>
</feature>
<name>A0A327X7B6_LARAB</name>
<dbReference type="CDD" id="cd00130">
    <property type="entry name" value="PAS"/>
    <property type="match status" value="2"/>
</dbReference>
<keyword evidence="7" id="KW-0175">Coiled coil</keyword>
<keyword evidence="4" id="KW-0808">Transferase</keyword>
<evidence type="ECO:0000256" key="7">
    <source>
        <dbReference type="SAM" id="Coils"/>
    </source>
</evidence>
<dbReference type="Proteomes" id="UP000248790">
    <property type="component" value="Unassembled WGS sequence"/>
</dbReference>
<dbReference type="Gene3D" id="1.10.287.130">
    <property type="match status" value="1"/>
</dbReference>
<dbReference type="SMART" id="SM00091">
    <property type="entry name" value="PAS"/>
    <property type="match status" value="4"/>
</dbReference>
<dbReference type="SUPFAM" id="SSF52172">
    <property type="entry name" value="CheY-like"/>
    <property type="match status" value="1"/>
</dbReference>
<dbReference type="Pfam" id="PF00512">
    <property type="entry name" value="HisKA"/>
    <property type="match status" value="1"/>
</dbReference>
<dbReference type="Pfam" id="PF02518">
    <property type="entry name" value="HATPase_c"/>
    <property type="match status" value="1"/>
</dbReference>
<evidence type="ECO:0000313" key="12">
    <source>
        <dbReference type="Proteomes" id="UP000248790"/>
    </source>
</evidence>
<evidence type="ECO:0000256" key="6">
    <source>
        <dbReference type="PROSITE-ProRule" id="PRU00169"/>
    </source>
</evidence>
<dbReference type="InterPro" id="IPR036890">
    <property type="entry name" value="HATPase_C_sf"/>
</dbReference>
<dbReference type="Gene3D" id="3.30.450.40">
    <property type="match status" value="1"/>
</dbReference>
<dbReference type="FunFam" id="3.30.565.10:FF:000006">
    <property type="entry name" value="Sensor histidine kinase WalK"/>
    <property type="match status" value="1"/>
</dbReference>
<dbReference type="SUPFAM" id="SSF47384">
    <property type="entry name" value="Homodimeric domain of signal transducing histidine kinase"/>
    <property type="match status" value="1"/>
</dbReference>
<evidence type="ECO:0000256" key="3">
    <source>
        <dbReference type="ARBA" id="ARBA00022553"/>
    </source>
</evidence>
<dbReference type="GO" id="GO:0005886">
    <property type="term" value="C:plasma membrane"/>
    <property type="evidence" value="ECO:0007669"/>
    <property type="project" value="TreeGrafter"/>
</dbReference>
<proteinExistence type="predicted"/>
<dbReference type="InterPro" id="IPR001789">
    <property type="entry name" value="Sig_transdc_resp-reg_receiver"/>
</dbReference>
<dbReference type="SUPFAM" id="SSF55874">
    <property type="entry name" value="ATPase domain of HSP90 chaperone/DNA topoisomerase II/histidine kinase"/>
    <property type="match status" value="1"/>
</dbReference>
<dbReference type="InterPro" id="IPR003594">
    <property type="entry name" value="HATPase_dom"/>
</dbReference>
<reference evidence="11 12" key="1">
    <citation type="submission" date="2018-06" db="EMBL/GenBank/DDBJ databases">
        <title>Genomic Encyclopedia of Archaeal and Bacterial Type Strains, Phase II (KMG-II): from individual species to whole genera.</title>
        <authorList>
            <person name="Goeker M."/>
        </authorList>
    </citation>
    <scope>NUCLEOTIDE SEQUENCE [LARGE SCALE GENOMIC DNA]</scope>
    <source>
        <strain evidence="11 12">DSM 21851</strain>
    </source>
</reference>
<dbReference type="SMART" id="SM00387">
    <property type="entry name" value="HATPase_c"/>
    <property type="match status" value="1"/>
</dbReference>
<dbReference type="CDD" id="cd00082">
    <property type="entry name" value="HisKA"/>
    <property type="match status" value="1"/>
</dbReference>
<evidence type="ECO:0000256" key="4">
    <source>
        <dbReference type="ARBA" id="ARBA00022679"/>
    </source>
</evidence>
<gene>
    <name evidence="11" type="ORF">LX87_01008</name>
</gene>
<dbReference type="PANTHER" id="PTHR43047">
    <property type="entry name" value="TWO-COMPONENT HISTIDINE PROTEIN KINASE"/>
    <property type="match status" value="1"/>
</dbReference>
<dbReference type="SUPFAM" id="SSF55785">
    <property type="entry name" value="PYP-like sensor domain (PAS domain)"/>
    <property type="match status" value="4"/>
</dbReference>
<protein>
    <recommendedName>
        <fullName evidence="2">histidine kinase</fullName>
        <ecNumber evidence="2">2.7.13.3</ecNumber>
    </recommendedName>
</protein>
<dbReference type="Pfam" id="PF00072">
    <property type="entry name" value="Response_reg"/>
    <property type="match status" value="1"/>
</dbReference>
<dbReference type="InterPro" id="IPR013656">
    <property type="entry name" value="PAS_4"/>
</dbReference>
<dbReference type="GO" id="GO:0009927">
    <property type="term" value="F:histidine phosphotransfer kinase activity"/>
    <property type="evidence" value="ECO:0007669"/>
    <property type="project" value="TreeGrafter"/>
</dbReference>
<feature type="coiled-coil region" evidence="7">
    <location>
        <begin position="668"/>
        <end position="695"/>
    </location>
</feature>
<dbReference type="SMART" id="SM00448">
    <property type="entry name" value="REC"/>
    <property type="match status" value="1"/>
</dbReference>
<dbReference type="OrthoDB" id="9808408at2"/>
<dbReference type="PRINTS" id="PR00344">
    <property type="entry name" value="BCTRLSENSOR"/>
</dbReference>